<evidence type="ECO:0000259" key="1">
    <source>
        <dbReference type="PROSITE" id="PS50887"/>
    </source>
</evidence>
<dbReference type="PROSITE" id="PS50887">
    <property type="entry name" value="GGDEF"/>
    <property type="match status" value="1"/>
</dbReference>
<evidence type="ECO:0000313" key="3">
    <source>
        <dbReference type="Proteomes" id="UP001232245"/>
    </source>
</evidence>
<accession>A0ABT9Z5J0</accession>
<evidence type="ECO:0000313" key="2">
    <source>
        <dbReference type="EMBL" id="MDQ0226550.1"/>
    </source>
</evidence>
<dbReference type="InterPro" id="IPR000160">
    <property type="entry name" value="GGDEF_dom"/>
</dbReference>
<dbReference type="Gene3D" id="3.30.70.270">
    <property type="match status" value="1"/>
</dbReference>
<dbReference type="InterPro" id="IPR043128">
    <property type="entry name" value="Rev_trsase/Diguanyl_cyclase"/>
</dbReference>
<dbReference type="Gene3D" id="3.30.450.40">
    <property type="match status" value="1"/>
</dbReference>
<dbReference type="Pfam" id="PF00990">
    <property type="entry name" value="GGDEF"/>
    <property type="match status" value="1"/>
</dbReference>
<dbReference type="SMART" id="SM00267">
    <property type="entry name" value="GGDEF"/>
    <property type="match status" value="1"/>
</dbReference>
<organism evidence="2 3">
    <name type="scientific">Metabacillus niabensis</name>
    <dbReference type="NCBI Taxonomy" id="324854"/>
    <lineage>
        <taxon>Bacteria</taxon>
        <taxon>Bacillati</taxon>
        <taxon>Bacillota</taxon>
        <taxon>Bacilli</taxon>
        <taxon>Bacillales</taxon>
        <taxon>Bacillaceae</taxon>
        <taxon>Metabacillus</taxon>
    </lineage>
</organism>
<reference evidence="2 3" key="1">
    <citation type="submission" date="2023-07" db="EMBL/GenBank/DDBJ databases">
        <title>Genomic Encyclopedia of Type Strains, Phase IV (KMG-IV): sequencing the most valuable type-strain genomes for metagenomic binning, comparative biology and taxonomic classification.</title>
        <authorList>
            <person name="Goeker M."/>
        </authorList>
    </citation>
    <scope>NUCLEOTIDE SEQUENCE [LARGE SCALE GENOMIC DNA]</scope>
    <source>
        <strain evidence="2 3">DSM 17723</strain>
    </source>
</reference>
<dbReference type="NCBIfam" id="TIGR00254">
    <property type="entry name" value="GGDEF"/>
    <property type="match status" value="1"/>
</dbReference>
<name>A0ABT9Z5J0_9BACI</name>
<proteinExistence type="predicted"/>
<dbReference type="SMART" id="SM00065">
    <property type="entry name" value="GAF"/>
    <property type="match status" value="1"/>
</dbReference>
<comment type="caution">
    <text evidence="2">The sequence shown here is derived from an EMBL/GenBank/DDBJ whole genome shotgun (WGS) entry which is preliminary data.</text>
</comment>
<dbReference type="InterPro" id="IPR003018">
    <property type="entry name" value="GAF"/>
</dbReference>
<sequence length="300" mass="34244">MAYKAAYDLLNLINLTIDGKILFLGKTTEETFTIIQSINLGNSEVAISDIQSMDIKESYCQQIFFGSQTPLIINDTRTHPITSKLPLTSELNIRSYLGVPVFYQNGEMYGTLCAIDSKISNFTEKDIKILERFSKLFSYVIELEKRVNLDTLTNLYNRGYLFDNFDYIADKGTLMLLDLDGFKQVNDSYGHDVGDSVLMEIGQRLNKIKQFNIPFRLGGDEFVILFPNLLDNKKIAVAAKQILTTLSNWDSFKYPIDITVSIGIAKFPQDGTELQKVLKHADIAMYRSKQRGKNSYMYYE</sequence>
<gene>
    <name evidence="2" type="ORF">J2S02_002895</name>
</gene>
<dbReference type="CDD" id="cd01949">
    <property type="entry name" value="GGDEF"/>
    <property type="match status" value="1"/>
</dbReference>
<dbReference type="InterPro" id="IPR029787">
    <property type="entry name" value="Nucleotide_cyclase"/>
</dbReference>
<dbReference type="EMBL" id="JAUSTZ010000005">
    <property type="protein sequence ID" value="MDQ0226550.1"/>
    <property type="molecule type" value="Genomic_DNA"/>
</dbReference>
<dbReference type="InterPro" id="IPR052163">
    <property type="entry name" value="DGC-Regulatory_Protein"/>
</dbReference>
<dbReference type="PANTHER" id="PTHR46663:SF2">
    <property type="entry name" value="GGDEF DOMAIN-CONTAINING PROTEIN"/>
    <property type="match status" value="1"/>
</dbReference>
<feature type="domain" description="GGDEF" evidence="1">
    <location>
        <begin position="170"/>
        <end position="300"/>
    </location>
</feature>
<dbReference type="InterPro" id="IPR029016">
    <property type="entry name" value="GAF-like_dom_sf"/>
</dbReference>
<dbReference type="Proteomes" id="UP001232245">
    <property type="component" value="Unassembled WGS sequence"/>
</dbReference>
<keyword evidence="3" id="KW-1185">Reference proteome</keyword>
<dbReference type="SUPFAM" id="SSF55781">
    <property type="entry name" value="GAF domain-like"/>
    <property type="match status" value="1"/>
</dbReference>
<dbReference type="RefSeq" id="WP_174881403.1">
    <property type="nucleotide sequence ID" value="NZ_CADEPK010000353.1"/>
</dbReference>
<dbReference type="Pfam" id="PF01590">
    <property type="entry name" value="GAF"/>
    <property type="match status" value="1"/>
</dbReference>
<dbReference type="SUPFAM" id="SSF55073">
    <property type="entry name" value="Nucleotide cyclase"/>
    <property type="match status" value="1"/>
</dbReference>
<dbReference type="PANTHER" id="PTHR46663">
    <property type="entry name" value="DIGUANYLATE CYCLASE DGCT-RELATED"/>
    <property type="match status" value="1"/>
</dbReference>
<protein>
    <submittedName>
        <fullName evidence="2">Diguanylate cyclase (GGDEF)-like protein</fullName>
    </submittedName>
</protein>